<proteinExistence type="predicted"/>
<sequence length="568" mass="66999">MNKLTIHFANEVKEFEQDDRSLKPIVPNRYLTILLEGFKKAMSEVTYVDLTQEETMKSIEKRREDRHSTSSVNDENVPFKTVNQTSTVRYYYFCDLQFTKIENLREYFFKHYTTFLSPEDRNLPYWKEFHQAVDTYKNFDLSNLKLKNRIELSELFKKYELLVTLKMTEKIQDASIKFSQVKQIDDKNIILGKDNSPLAVGLRYIYHSPELKQKFSFFMGTNLIDSPWVTNPSLWETCQRDKEARVAIDEASNRIQTAKENKLAGVKLLDKRNRIVVYKSGNDPKNTQMEGYNNLYMMEGEDIQSSNKYSQAIMKAYDNYLNKVSFSNADKFISLNNEYVYNHKLKFNSEFELKKYFFERYPLFLTEKESKYPFWQAFNQAISQYKEFEIDNISKYGKYSLPGFLKKSELQITMDMVKSQSELNLCFDFSTKINFKDIVLGKDNSPIACALRYVFHDQELNKKVKCYEKGKEIATPWEQSPSLWENTVKDIHTDLTVSLDTHKSLTKVWKLTEKTEQVPSEDFKAAKTNSLEISAIKVKLSELRNQNDLKDPEKKESKKKIELNINER</sequence>
<comment type="caution">
    <text evidence="2">The sequence shown here is derived from an EMBL/GenBank/DDBJ whole genome shotgun (WGS) entry which is preliminary data.</text>
</comment>
<dbReference type="AlphaFoldDB" id="A0A5N0YX87"/>
<dbReference type="EMBL" id="VYUT01000003">
    <property type="protein sequence ID" value="KAA9207487.1"/>
    <property type="molecule type" value="Genomic_DNA"/>
</dbReference>
<dbReference type="Proteomes" id="UP000326078">
    <property type="component" value="Unassembled WGS sequence"/>
</dbReference>
<evidence type="ECO:0000256" key="1">
    <source>
        <dbReference type="SAM" id="MobiDB-lite"/>
    </source>
</evidence>
<gene>
    <name evidence="2" type="ORF">F6X95_02395</name>
</gene>
<name>A0A5N0YX87_9ENTE</name>
<organism evidence="2 3">
    <name type="scientific">Enterococcus durans</name>
    <dbReference type="NCBI Taxonomy" id="53345"/>
    <lineage>
        <taxon>Bacteria</taxon>
        <taxon>Bacillati</taxon>
        <taxon>Bacillota</taxon>
        <taxon>Bacilli</taxon>
        <taxon>Lactobacillales</taxon>
        <taxon>Enterococcaceae</taxon>
        <taxon>Enterococcus</taxon>
    </lineage>
</organism>
<accession>A0A5N0YX87</accession>
<protein>
    <submittedName>
        <fullName evidence="2">Uncharacterized protein</fullName>
    </submittedName>
</protein>
<dbReference type="RefSeq" id="WP_151026921.1">
    <property type="nucleotide sequence ID" value="NZ_VYUK01000004.1"/>
</dbReference>
<feature type="region of interest" description="Disordered" evidence="1">
    <location>
        <begin position="545"/>
        <end position="568"/>
    </location>
</feature>
<reference evidence="2 3" key="1">
    <citation type="submission" date="2019-09" db="EMBL/GenBank/DDBJ databases">
        <title>Vancomyinc resistant enterococci isolated from farm animals in Switzerland.</title>
        <authorList>
            <person name="Stevens M.J.A."/>
            <person name="Stephan R."/>
            <person name="Morach M."/>
            <person name="Nuesch-Inderbinen M."/>
        </authorList>
    </citation>
    <scope>NUCLEOTIDE SEQUENCE [LARGE SCALE GENOMIC DNA]</scope>
    <source>
        <strain evidence="2 3">GH27</strain>
    </source>
</reference>
<evidence type="ECO:0000313" key="2">
    <source>
        <dbReference type="EMBL" id="KAA9207487.1"/>
    </source>
</evidence>
<evidence type="ECO:0000313" key="3">
    <source>
        <dbReference type="Proteomes" id="UP000326078"/>
    </source>
</evidence>